<evidence type="ECO:0000256" key="4">
    <source>
        <dbReference type="ARBA" id="ARBA00023136"/>
    </source>
</evidence>
<feature type="coiled-coil region" evidence="5">
    <location>
        <begin position="295"/>
        <end position="329"/>
    </location>
</feature>
<keyword evidence="3" id="KW-1133">Transmembrane helix</keyword>
<organism evidence="7 8">
    <name type="scientific">Brassica carinata</name>
    <name type="common">Ethiopian mustard</name>
    <name type="synonym">Abyssinian cabbage</name>
    <dbReference type="NCBI Taxonomy" id="52824"/>
    <lineage>
        <taxon>Eukaryota</taxon>
        <taxon>Viridiplantae</taxon>
        <taxon>Streptophyta</taxon>
        <taxon>Embryophyta</taxon>
        <taxon>Tracheophyta</taxon>
        <taxon>Spermatophyta</taxon>
        <taxon>Magnoliopsida</taxon>
        <taxon>eudicotyledons</taxon>
        <taxon>Gunneridae</taxon>
        <taxon>Pentapetalae</taxon>
        <taxon>rosids</taxon>
        <taxon>malvids</taxon>
        <taxon>Brassicales</taxon>
        <taxon>Brassicaceae</taxon>
        <taxon>Brassiceae</taxon>
        <taxon>Brassica</taxon>
    </lineage>
</organism>
<protein>
    <recommendedName>
        <fullName evidence="6">GTD-binding domain-containing protein</fullName>
    </recommendedName>
</protein>
<dbReference type="InterPro" id="IPR007656">
    <property type="entry name" value="GTD-bd"/>
</dbReference>
<dbReference type="GO" id="GO:0080115">
    <property type="term" value="F:myosin XI tail binding"/>
    <property type="evidence" value="ECO:0007669"/>
    <property type="project" value="UniProtKB-ARBA"/>
</dbReference>
<evidence type="ECO:0000256" key="3">
    <source>
        <dbReference type="ARBA" id="ARBA00022989"/>
    </source>
</evidence>
<keyword evidence="4" id="KW-0472">Membrane</keyword>
<proteinExistence type="predicted"/>
<evidence type="ECO:0000259" key="6">
    <source>
        <dbReference type="PROSITE" id="PS51775"/>
    </source>
</evidence>
<keyword evidence="5" id="KW-0175">Coiled coil</keyword>
<sequence length="438" mass="49605">MLKRSFKNFVEQELGSSPHFFIYAVLEWTLITILFIDGKKVSSLAYCHVHKKLSEIKHMCEGCLLSLATEKESDCGTYKSLIGILHKDLELLIDDERELPLAPKKDDNFVQTTTNLMDHKTNNNNNKSLKQHCSCCGELLNNNSSFLDPAPSPRAPYNKLSENEFEFRVLDVDRTPSVVRGGSKFFGTSLSESTQNSPRWSVQSLRKLPLDKTDMADSNGESILNQLKKEVRLDKKSLIDLYMELDEERSASTIAANNAMAMITRLQADKAAVQMEALQCQRMMDEQAEYDQEALQSMSSELAKREEEMKELEDELEAYRETYGCLTDEDDVREEFLEEHGNDIAYDDCQETKQVSDVTVFSSNHEVNGSSIQRTESKEGIVKELSEITERLSALQSNGELLKHIADVLDVSEGEAILLHISQNLHMIRSFVAMSSES</sequence>
<accession>A0A8X7W6L1</accession>
<evidence type="ECO:0000256" key="2">
    <source>
        <dbReference type="ARBA" id="ARBA00022692"/>
    </source>
</evidence>
<dbReference type="Proteomes" id="UP000886595">
    <property type="component" value="Unassembled WGS sequence"/>
</dbReference>
<comment type="subcellular location">
    <subcellularLocation>
        <location evidence="1">Membrane</location>
        <topology evidence="1">Single-pass membrane protein</topology>
    </subcellularLocation>
</comment>
<dbReference type="InterPro" id="IPR039306">
    <property type="entry name" value="MYOB"/>
</dbReference>
<evidence type="ECO:0000256" key="5">
    <source>
        <dbReference type="SAM" id="Coils"/>
    </source>
</evidence>
<comment type="caution">
    <text evidence="7">The sequence shown here is derived from an EMBL/GenBank/DDBJ whole genome shotgun (WGS) entry which is preliminary data.</text>
</comment>
<evidence type="ECO:0000313" key="7">
    <source>
        <dbReference type="EMBL" id="KAG2324241.1"/>
    </source>
</evidence>
<keyword evidence="2" id="KW-0812">Transmembrane</keyword>
<dbReference type="Pfam" id="PF04576">
    <property type="entry name" value="Zein-binding"/>
    <property type="match status" value="1"/>
</dbReference>
<evidence type="ECO:0000256" key="1">
    <source>
        <dbReference type="ARBA" id="ARBA00004167"/>
    </source>
</evidence>
<dbReference type="PANTHER" id="PTHR31448">
    <property type="entry name" value="MYOSIN-BINDING PROTEIN 2"/>
    <property type="match status" value="1"/>
</dbReference>
<reference evidence="7 8" key="1">
    <citation type="submission" date="2020-02" db="EMBL/GenBank/DDBJ databases">
        <authorList>
            <person name="Ma Q."/>
            <person name="Huang Y."/>
            <person name="Song X."/>
            <person name="Pei D."/>
        </authorList>
    </citation>
    <scope>NUCLEOTIDE SEQUENCE [LARGE SCALE GENOMIC DNA]</scope>
    <source>
        <strain evidence="7">Sxm20200214</strain>
        <tissue evidence="7">Leaf</tissue>
    </source>
</reference>
<dbReference type="PANTHER" id="PTHR31448:SF9">
    <property type="entry name" value="MYOSIN-BINDING PROTEIN 6-RELATED"/>
    <property type="match status" value="1"/>
</dbReference>
<dbReference type="PROSITE" id="PS51775">
    <property type="entry name" value="GTD_BINDING"/>
    <property type="match status" value="1"/>
</dbReference>
<dbReference type="EMBL" id="JAAMPC010000002">
    <property type="protein sequence ID" value="KAG2324241.1"/>
    <property type="molecule type" value="Genomic_DNA"/>
</dbReference>
<dbReference type="OrthoDB" id="1101624at2759"/>
<dbReference type="GO" id="GO:0016020">
    <property type="term" value="C:membrane"/>
    <property type="evidence" value="ECO:0007669"/>
    <property type="project" value="UniProtKB-SubCell"/>
</dbReference>
<keyword evidence="8" id="KW-1185">Reference proteome</keyword>
<evidence type="ECO:0000313" key="8">
    <source>
        <dbReference type="Proteomes" id="UP000886595"/>
    </source>
</evidence>
<dbReference type="AlphaFoldDB" id="A0A8X7W6L1"/>
<name>A0A8X7W6L1_BRACI</name>
<feature type="domain" description="GTD-binding" evidence="6">
    <location>
        <begin position="222"/>
        <end position="320"/>
    </location>
</feature>
<gene>
    <name evidence="7" type="ORF">Bca52824_006969</name>
</gene>
<dbReference type="SUPFAM" id="SSF101447">
    <property type="entry name" value="Formin homology 2 domain (FH2 domain)"/>
    <property type="match status" value="1"/>
</dbReference>